<dbReference type="AlphaFoldDB" id="A0A8D2JB63"/>
<dbReference type="InterPro" id="IPR002934">
    <property type="entry name" value="Polymerase_NTP_transf_dom"/>
</dbReference>
<dbReference type="Gene3D" id="1.10.1410.20">
    <property type="entry name" value="2'-5'-oligoadenylate synthetase 1, domain 2"/>
    <property type="match status" value="1"/>
</dbReference>
<dbReference type="InterPro" id="IPR043519">
    <property type="entry name" value="NT_sf"/>
</dbReference>
<evidence type="ECO:0000313" key="13">
    <source>
        <dbReference type="Ensembl" id="ENSVKKP00000012104.1"/>
    </source>
</evidence>
<comment type="similarity">
    <text evidence="4">Belongs to the 2-5A synthase family.</text>
</comment>
<proteinExistence type="inferred from homology"/>
<dbReference type="KEGG" id="vko:123030418"/>
<dbReference type="GO" id="GO:0045071">
    <property type="term" value="P:negative regulation of viral genome replication"/>
    <property type="evidence" value="ECO:0007669"/>
    <property type="project" value="TreeGrafter"/>
</dbReference>
<name>A0A8D2JB63_VARKO</name>
<dbReference type="GO" id="GO:0005654">
    <property type="term" value="C:nucleoplasm"/>
    <property type="evidence" value="ECO:0007669"/>
    <property type="project" value="TreeGrafter"/>
</dbReference>
<dbReference type="SUPFAM" id="SSF81301">
    <property type="entry name" value="Nucleotidyltransferase"/>
    <property type="match status" value="1"/>
</dbReference>
<evidence type="ECO:0000256" key="7">
    <source>
        <dbReference type="ARBA" id="ARBA00022588"/>
    </source>
</evidence>
<dbReference type="GO" id="GO:0003725">
    <property type="term" value="F:double-stranded RNA binding"/>
    <property type="evidence" value="ECO:0007669"/>
    <property type="project" value="TreeGrafter"/>
</dbReference>
<evidence type="ECO:0000259" key="11">
    <source>
        <dbReference type="Pfam" id="PF01909"/>
    </source>
</evidence>
<evidence type="ECO:0000256" key="10">
    <source>
        <dbReference type="ARBA" id="ARBA00023118"/>
    </source>
</evidence>
<dbReference type="Ensembl" id="ENSVKKT00000012390.1">
    <property type="protein sequence ID" value="ENSVKKP00000012104.1"/>
    <property type="gene ID" value="ENSVKKG00000008413.1"/>
</dbReference>
<feature type="domain" description="2'-5'-oligoadenylate synthetase 1" evidence="12">
    <location>
        <begin position="176"/>
        <end position="353"/>
    </location>
</feature>
<evidence type="ECO:0000256" key="6">
    <source>
        <dbReference type="ARBA" id="ARBA00022490"/>
    </source>
</evidence>
<dbReference type="GO" id="GO:0005524">
    <property type="term" value="F:ATP binding"/>
    <property type="evidence" value="ECO:0007669"/>
    <property type="project" value="UniProtKB-KW"/>
</dbReference>
<dbReference type="InterPro" id="IPR006117">
    <property type="entry name" value="2-5OAS_C_CS"/>
</dbReference>
<dbReference type="Pfam" id="PF01909">
    <property type="entry name" value="NTP_transf_2"/>
    <property type="match status" value="1"/>
</dbReference>
<accession>A0A8D2JB63</accession>
<dbReference type="EC" id="2.7.7.84" evidence="5"/>
<keyword evidence="9" id="KW-0694">RNA-binding</keyword>
<dbReference type="GO" id="GO:0051607">
    <property type="term" value="P:defense response to virus"/>
    <property type="evidence" value="ECO:0007669"/>
    <property type="project" value="UniProtKB-KW"/>
</dbReference>
<comment type="subcellular location">
    <subcellularLocation>
        <location evidence="3">Cytoplasm</location>
    </subcellularLocation>
</comment>
<feature type="domain" description="Polymerase nucleotidyl transferase" evidence="11">
    <location>
        <begin position="69"/>
        <end position="121"/>
    </location>
</feature>
<evidence type="ECO:0000256" key="9">
    <source>
        <dbReference type="ARBA" id="ARBA00022884"/>
    </source>
</evidence>
<dbReference type="FunFam" id="1.10.1410.20:FF:000001">
    <property type="entry name" value="2'-5'-oligoadenylate synthetase 1"/>
    <property type="match status" value="1"/>
</dbReference>
<dbReference type="Proteomes" id="UP000694545">
    <property type="component" value="Unplaced"/>
</dbReference>
<dbReference type="InterPro" id="IPR043518">
    <property type="entry name" value="2-5OAS_N_CS"/>
</dbReference>
<dbReference type="GO" id="GO:0046872">
    <property type="term" value="F:metal ion binding"/>
    <property type="evidence" value="ECO:0007669"/>
    <property type="project" value="UniProtKB-KW"/>
</dbReference>
<keyword evidence="6" id="KW-0963">Cytoplasm</keyword>
<keyword evidence="14" id="KW-1185">Reference proteome</keyword>
<dbReference type="InterPro" id="IPR006116">
    <property type="entry name" value="NT_2-5OAS_ClassI-CCAase"/>
</dbReference>
<comment type="cofactor">
    <cofactor evidence="2">
        <name>Mg(2+)</name>
        <dbReference type="ChEBI" id="CHEBI:18420"/>
    </cofactor>
</comment>
<dbReference type="PANTHER" id="PTHR11258:SF7">
    <property type="entry name" value="2'-5'-OLIGOADENYLATE SYNTHASE-LIKE PROTEIN 2"/>
    <property type="match status" value="1"/>
</dbReference>
<keyword evidence="7" id="KW-0399">Innate immunity</keyword>
<dbReference type="GO" id="GO:0005829">
    <property type="term" value="C:cytosol"/>
    <property type="evidence" value="ECO:0007669"/>
    <property type="project" value="TreeGrafter"/>
</dbReference>
<evidence type="ECO:0000256" key="5">
    <source>
        <dbReference type="ARBA" id="ARBA00012577"/>
    </source>
</evidence>
<dbReference type="GeneID" id="123030418"/>
<evidence type="ECO:0000313" key="14">
    <source>
        <dbReference type="Proteomes" id="UP000694545"/>
    </source>
</evidence>
<evidence type="ECO:0000256" key="4">
    <source>
        <dbReference type="ARBA" id="ARBA00009526"/>
    </source>
</evidence>
<dbReference type="Pfam" id="PF10421">
    <property type="entry name" value="OAS1_C"/>
    <property type="match status" value="1"/>
</dbReference>
<dbReference type="PROSITE" id="PS00833">
    <property type="entry name" value="25A_SYNTH_2"/>
    <property type="match status" value="1"/>
</dbReference>
<dbReference type="RefSeq" id="XP_044300258.1">
    <property type="nucleotide sequence ID" value="XM_044444323.1"/>
</dbReference>
<dbReference type="OrthoDB" id="1885901at2759"/>
<gene>
    <name evidence="13" type="primary">LOC123030418</name>
</gene>
<reference evidence="13" key="2">
    <citation type="submission" date="2025-09" db="UniProtKB">
        <authorList>
            <consortium name="Ensembl"/>
        </authorList>
    </citation>
    <scope>IDENTIFICATION</scope>
</reference>
<dbReference type="FunFam" id="3.30.460.10:FF:000007">
    <property type="entry name" value="2'-5'-oligoadenylate synthetase 1"/>
    <property type="match status" value="1"/>
</dbReference>
<dbReference type="PROSITE" id="PS50152">
    <property type="entry name" value="25A_SYNTH_3"/>
    <property type="match status" value="1"/>
</dbReference>
<dbReference type="InterPro" id="IPR018952">
    <property type="entry name" value="2-5-oligoAdlate_synth_1_dom2/C"/>
</dbReference>
<comment type="catalytic activity">
    <reaction evidence="1">
        <text>3 ATP = 5'-triphosphoadenylyl-(2'-&gt;5')-adenylyl-(2'-&gt;5')-adenosine + 2 diphosphate</text>
        <dbReference type="Rhea" id="RHEA:34407"/>
        <dbReference type="ChEBI" id="CHEBI:30616"/>
        <dbReference type="ChEBI" id="CHEBI:33019"/>
        <dbReference type="ChEBI" id="CHEBI:67143"/>
        <dbReference type="EC" id="2.7.7.84"/>
    </reaction>
</comment>
<dbReference type="PANTHER" id="PTHR11258">
    <property type="entry name" value="2-5 OLIGOADENYLATE SYNTHETASE"/>
    <property type="match status" value="1"/>
</dbReference>
<dbReference type="PROSITE" id="PS00832">
    <property type="entry name" value="25A_SYNTH_1"/>
    <property type="match status" value="1"/>
</dbReference>
<reference evidence="13" key="1">
    <citation type="submission" date="2025-08" db="UniProtKB">
        <authorList>
            <consortium name="Ensembl"/>
        </authorList>
    </citation>
    <scope>IDENTIFICATION</scope>
</reference>
<evidence type="ECO:0000256" key="8">
    <source>
        <dbReference type="ARBA" id="ARBA00022859"/>
    </source>
</evidence>
<evidence type="ECO:0000256" key="1">
    <source>
        <dbReference type="ARBA" id="ARBA00001112"/>
    </source>
</evidence>
<organism evidence="13 14">
    <name type="scientific">Varanus komodoensis</name>
    <name type="common">Komodo dragon</name>
    <dbReference type="NCBI Taxonomy" id="61221"/>
    <lineage>
        <taxon>Eukaryota</taxon>
        <taxon>Metazoa</taxon>
        <taxon>Chordata</taxon>
        <taxon>Craniata</taxon>
        <taxon>Vertebrata</taxon>
        <taxon>Euteleostomi</taxon>
        <taxon>Lepidosauria</taxon>
        <taxon>Squamata</taxon>
        <taxon>Bifurcata</taxon>
        <taxon>Unidentata</taxon>
        <taxon>Episquamata</taxon>
        <taxon>Toxicofera</taxon>
        <taxon>Anguimorpha</taxon>
        <taxon>Paleoanguimorpha</taxon>
        <taxon>Varanoidea</taxon>
        <taxon>Varanidae</taxon>
        <taxon>Varanus</taxon>
    </lineage>
</organism>
<dbReference type="CDD" id="cd05400">
    <property type="entry name" value="NT_2-5OAS_ClassI-CCAase"/>
    <property type="match status" value="1"/>
</dbReference>
<dbReference type="OMA" id="CCMDLYG"/>
<dbReference type="GO" id="GO:0001730">
    <property type="term" value="F:2'-5'-oligoadenylate synthetase activity"/>
    <property type="evidence" value="ECO:0007669"/>
    <property type="project" value="UniProtKB-EC"/>
</dbReference>
<keyword evidence="10" id="KW-0051">Antiviral defense</keyword>
<evidence type="ECO:0000256" key="2">
    <source>
        <dbReference type="ARBA" id="ARBA00001946"/>
    </source>
</evidence>
<protein>
    <recommendedName>
        <fullName evidence="5">2'-5' oligoadenylate synthase</fullName>
        <ecNumber evidence="5">2.7.7.84</ecNumber>
    </recommendedName>
</protein>
<dbReference type="SUPFAM" id="SSF81631">
    <property type="entry name" value="PAP/OAS1 substrate-binding domain"/>
    <property type="match status" value="1"/>
</dbReference>
<dbReference type="GO" id="GO:0045087">
    <property type="term" value="P:innate immune response"/>
    <property type="evidence" value="ECO:0007669"/>
    <property type="project" value="UniProtKB-KW"/>
</dbReference>
<dbReference type="GO" id="GO:0016020">
    <property type="term" value="C:membrane"/>
    <property type="evidence" value="ECO:0007669"/>
    <property type="project" value="TreeGrafter"/>
</dbReference>
<evidence type="ECO:0000256" key="3">
    <source>
        <dbReference type="ARBA" id="ARBA00004496"/>
    </source>
</evidence>
<dbReference type="Gene3D" id="3.30.460.10">
    <property type="entry name" value="Beta Polymerase, domain 2"/>
    <property type="match status" value="1"/>
</dbReference>
<keyword evidence="8" id="KW-0391">Immunity</keyword>
<sequence>MGIFFSIFDTSVDLYEVEARELDKFIHDRLQPDEAFLRQVRNAIHIVCEFLKARCFSDASCPIDPRPRVLKVVKGGSSGKGTALKGGSDADLVVFLDIFRGYRDQERERSKIIREIERRLRECQQLLNSDVCIERTKYKNPRVLTFKLQSYSSDDSIEFDVLPAFNALGHYRNGSRPDPQVYLDLIRSSRGQGSQFSPCFTELQRDFVRDRPPKLKNLIRLVKHWYKQLPGRKSLPPKYALELLAVYAWEHGSHGNYFDMAEGFRTVLWLLQQYKQLCIFWTRFYDFENRELRQFLQSQLRKSRPIILDPADPTGIVGQGSSWDLLAESAALCTEQRCCRKASGAPVQPWPVPLQVPWEEDSCCAIL</sequence>
<evidence type="ECO:0000259" key="12">
    <source>
        <dbReference type="Pfam" id="PF10421"/>
    </source>
</evidence>